<organism evidence="2 3">
    <name type="scientific">Winogradskyella arenosi</name>
    <dbReference type="NCBI Taxonomy" id="533325"/>
    <lineage>
        <taxon>Bacteria</taxon>
        <taxon>Pseudomonadati</taxon>
        <taxon>Bacteroidota</taxon>
        <taxon>Flavobacteriia</taxon>
        <taxon>Flavobacteriales</taxon>
        <taxon>Flavobacteriaceae</taxon>
        <taxon>Winogradskyella</taxon>
    </lineage>
</organism>
<feature type="transmembrane region" description="Helical" evidence="1">
    <location>
        <begin position="47"/>
        <end position="66"/>
    </location>
</feature>
<dbReference type="Proteomes" id="UP000253436">
    <property type="component" value="Unassembled WGS sequence"/>
</dbReference>
<keyword evidence="3" id="KW-1185">Reference proteome</keyword>
<feature type="transmembrane region" description="Helical" evidence="1">
    <location>
        <begin position="78"/>
        <end position="98"/>
    </location>
</feature>
<feature type="transmembrane region" description="Helical" evidence="1">
    <location>
        <begin position="7"/>
        <end position="27"/>
    </location>
</feature>
<evidence type="ECO:0000256" key="1">
    <source>
        <dbReference type="SAM" id="Phobius"/>
    </source>
</evidence>
<keyword evidence="1" id="KW-1133">Transmembrane helix</keyword>
<protein>
    <submittedName>
        <fullName evidence="2">Uncharacterized protein</fullName>
    </submittedName>
</protein>
<comment type="caution">
    <text evidence="2">The sequence shown here is derived from an EMBL/GenBank/DDBJ whole genome shotgun (WGS) entry which is preliminary data.</text>
</comment>
<dbReference type="EMBL" id="QPJO01000007">
    <property type="protein sequence ID" value="RCW89827.1"/>
    <property type="molecule type" value="Genomic_DNA"/>
</dbReference>
<name>A0A368ZDB0_9FLAO</name>
<dbReference type="RefSeq" id="WP_114310964.1">
    <property type="nucleotide sequence ID" value="NZ_QPJO01000007.1"/>
</dbReference>
<accession>A0A368ZDB0</accession>
<evidence type="ECO:0000313" key="3">
    <source>
        <dbReference type="Proteomes" id="UP000253436"/>
    </source>
</evidence>
<sequence>MIKLFNYTWIGISSFFILLVSRFLFLGSEEDFDFLKTDLVINVLKRAVSVASIGLISMFLLVLINYLKTKELNKSLKIGIYGLFICTFFSLLGTLLFFNN</sequence>
<proteinExistence type="predicted"/>
<gene>
    <name evidence="2" type="ORF">DFQ08_1077</name>
</gene>
<dbReference type="AlphaFoldDB" id="A0A368ZDB0"/>
<keyword evidence="1" id="KW-0472">Membrane</keyword>
<keyword evidence="1" id="KW-0812">Transmembrane</keyword>
<reference evidence="2 3" key="1">
    <citation type="submission" date="2018-07" db="EMBL/GenBank/DDBJ databases">
        <title>Genomic Encyclopedia of Type Strains, Phase III (KMG-III): the genomes of soil and plant-associated and newly described type strains.</title>
        <authorList>
            <person name="Whitman W."/>
        </authorList>
    </citation>
    <scope>NUCLEOTIDE SEQUENCE [LARGE SCALE GENOMIC DNA]</scope>
    <source>
        <strain evidence="2 3">CECT 7958</strain>
    </source>
</reference>
<evidence type="ECO:0000313" key="2">
    <source>
        <dbReference type="EMBL" id="RCW89827.1"/>
    </source>
</evidence>